<comment type="caution">
    <text evidence="2">The sequence shown here is derived from an EMBL/GenBank/DDBJ whole genome shotgun (WGS) entry which is preliminary data.</text>
</comment>
<evidence type="ECO:0008006" key="4">
    <source>
        <dbReference type="Google" id="ProtNLM"/>
    </source>
</evidence>
<dbReference type="EMBL" id="CAJPDS010000027">
    <property type="protein sequence ID" value="CAF9921188.1"/>
    <property type="molecule type" value="Genomic_DNA"/>
</dbReference>
<gene>
    <name evidence="2" type="ORF">HETSPECPRED_004458</name>
</gene>
<dbReference type="OrthoDB" id="545169at2759"/>
<keyword evidence="1" id="KW-1133">Transmembrane helix</keyword>
<dbReference type="InterPro" id="IPR046366">
    <property type="entry name" value="MPAB"/>
</dbReference>
<dbReference type="GO" id="GO:0016491">
    <property type="term" value="F:oxidoreductase activity"/>
    <property type="evidence" value="ECO:0007669"/>
    <property type="project" value="InterPro"/>
</dbReference>
<reference evidence="2" key="1">
    <citation type="submission" date="2021-03" db="EMBL/GenBank/DDBJ databases">
        <authorList>
            <person name="Tagirdzhanova G."/>
        </authorList>
    </citation>
    <scope>NUCLEOTIDE SEQUENCE</scope>
</reference>
<name>A0A8H3IJL0_9LECA</name>
<sequence>MDPHLLLCQIHTERLDLWLVLCLLIYLPIVHILRYQRATSLERKYAPEGRKSLRNMTAEDAQSILKTLAELEFPSLYGFSMVVALFRTYGIPSISSLLVSTGQLKSRETASKRAADTGVLLLEFGLNKPTSERAIEAVARMNYLHSRYQKAGKISNDDLLYTLGIFALEPSRWINRYEWRCMTDVEMCACGTYWKNMGDAMEISYSKLRSSANG</sequence>
<evidence type="ECO:0000256" key="1">
    <source>
        <dbReference type="SAM" id="Phobius"/>
    </source>
</evidence>
<dbReference type="AlphaFoldDB" id="A0A8H3IJL0"/>
<dbReference type="Proteomes" id="UP000664521">
    <property type="component" value="Unassembled WGS sequence"/>
</dbReference>
<protein>
    <recommendedName>
        <fullName evidence="4">ER-bound oxygenase mpaB/mpaB'/Rubber oxygenase catalytic domain-containing protein</fullName>
    </recommendedName>
</protein>
<evidence type="ECO:0000313" key="3">
    <source>
        <dbReference type="Proteomes" id="UP000664521"/>
    </source>
</evidence>
<keyword evidence="3" id="KW-1185">Reference proteome</keyword>
<evidence type="ECO:0000313" key="2">
    <source>
        <dbReference type="EMBL" id="CAF9921188.1"/>
    </source>
</evidence>
<feature type="transmembrane region" description="Helical" evidence="1">
    <location>
        <begin position="15"/>
        <end position="35"/>
    </location>
</feature>
<dbReference type="PANTHER" id="PTHR36124:SF1">
    <property type="entry name" value="ER-BOUND OXYGENASE MPAB_MPAB'_RUBBER OXYGENASE CATALYTIC DOMAIN-CONTAINING PROTEIN"/>
    <property type="match status" value="1"/>
</dbReference>
<dbReference type="PANTHER" id="PTHR36124">
    <property type="match status" value="1"/>
</dbReference>
<proteinExistence type="predicted"/>
<keyword evidence="1" id="KW-0812">Transmembrane</keyword>
<accession>A0A8H3IJL0</accession>
<keyword evidence="1" id="KW-0472">Membrane</keyword>
<organism evidence="2 3">
    <name type="scientific">Heterodermia speciosa</name>
    <dbReference type="NCBI Taxonomy" id="116794"/>
    <lineage>
        <taxon>Eukaryota</taxon>
        <taxon>Fungi</taxon>
        <taxon>Dikarya</taxon>
        <taxon>Ascomycota</taxon>
        <taxon>Pezizomycotina</taxon>
        <taxon>Lecanoromycetes</taxon>
        <taxon>OSLEUM clade</taxon>
        <taxon>Lecanoromycetidae</taxon>
        <taxon>Caliciales</taxon>
        <taxon>Physciaceae</taxon>
        <taxon>Heterodermia</taxon>
    </lineage>
</organism>